<dbReference type="Pfam" id="PF00912">
    <property type="entry name" value="Transgly"/>
    <property type="match status" value="1"/>
</dbReference>
<keyword evidence="5 11" id="KW-0812">Transmembrane</keyword>
<keyword evidence="6 11" id="KW-0133">Cell shape</keyword>
<comment type="pathway">
    <text evidence="11">Cell wall biogenesis; peptidoglycan biosynthesis.</text>
</comment>
<dbReference type="EMBL" id="BSNK01000002">
    <property type="protein sequence ID" value="GLQ23943.1"/>
    <property type="molecule type" value="Genomic_DNA"/>
</dbReference>
<gene>
    <name evidence="11 14" type="primary">mtgA</name>
    <name evidence="14" type="ORF">GCM10007853_18170</name>
</gene>
<comment type="similarity">
    <text evidence="11">Belongs to the glycosyltransferase 51 family.</text>
</comment>
<comment type="catalytic activity">
    <reaction evidence="11">
        <text>[GlcNAc-(1-&gt;4)-Mur2Ac(oyl-L-Ala-gamma-D-Glu-L-Lys-D-Ala-D-Ala)](n)-di-trans,octa-cis-undecaprenyl diphosphate + beta-D-GlcNAc-(1-&gt;4)-Mur2Ac(oyl-L-Ala-gamma-D-Glu-L-Lys-D-Ala-D-Ala)-di-trans,octa-cis-undecaprenyl diphosphate = [GlcNAc-(1-&gt;4)-Mur2Ac(oyl-L-Ala-gamma-D-Glu-L-Lys-D-Ala-D-Ala)](n+1)-di-trans,octa-cis-undecaprenyl diphosphate + di-trans,octa-cis-undecaprenyl diphosphate + H(+)</text>
        <dbReference type="Rhea" id="RHEA:23708"/>
        <dbReference type="Rhea" id="RHEA-COMP:9602"/>
        <dbReference type="Rhea" id="RHEA-COMP:9603"/>
        <dbReference type="ChEBI" id="CHEBI:15378"/>
        <dbReference type="ChEBI" id="CHEBI:58405"/>
        <dbReference type="ChEBI" id="CHEBI:60033"/>
        <dbReference type="ChEBI" id="CHEBI:78435"/>
        <dbReference type="EC" id="2.4.99.28"/>
    </reaction>
</comment>
<evidence type="ECO:0000256" key="1">
    <source>
        <dbReference type="ARBA" id="ARBA00022475"/>
    </source>
</evidence>
<evidence type="ECO:0000256" key="3">
    <source>
        <dbReference type="ARBA" id="ARBA00022676"/>
    </source>
</evidence>
<evidence type="ECO:0000256" key="10">
    <source>
        <dbReference type="ARBA" id="ARBA00023316"/>
    </source>
</evidence>
<feature type="compositionally biased region" description="Basic and acidic residues" evidence="12">
    <location>
        <begin position="9"/>
        <end position="20"/>
    </location>
</feature>
<accession>A0ABQ5V8X8</accession>
<keyword evidence="1 11" id="KW-1003">Cell membrane</keyword>
<dbReference type="PANTHER" id="PTHR30400:SF0">
    <property type="entry name" value="BIOSYNTHETIC PEPTIDOGLYCAN TRANSGLYCOSYLASE"/>
    <property type="match status" value="1"/>
</dbReference>
<keyword evidence="10 11" id="KW-0961">Cell wall biogenesis/degradation</keyword>
<evidence type="ECO:0000256" key="9">
    <source>
        <dbReference type="ARBA" id="ARBA00023136"/>
    </source>
</evidence>
<dbReference type="PANTHER" id="PTHR30400">
    <property type="entry name" value="MONOFUNCTIONAL BIOSYNTHETIC PEPTIDOGLYCAN TRANSGLYCOSYLASE"/>
    <property type="match status" value="1"/>
</dbReference>
<dbReference type="Gene3D" id="1.10.3810.10">
    <property type="entry name" value="Biosynthetic peptidoglycan transglycosylase-like"/>
    <property type="match status" value="1"/>
</dbReference>
<organism evidence="14 15">
    <name type="scientific">Algimonas ampicilliniresistens</name>
    <dbReference type="NCBI Taxonomy" id="1298735"/>
    <lineage>
        <taxon>Bacteria</taxon>
        <taxon>Pseudomonadati</taxon>
        <taxon>Pseudomonadota</taxon>
        <taxon>Alphaproteobacteria</taxon>
        <taxon>Maricaulales</taxon>
        <taxon>Robiginitomaculaceae</taxon>
        <taxon>Algimonas</taxon>
    </lineage>
</organism>
<comment type="subcellular location">
    <subcellularLocation>
        <location evidence="11">Cell inner membrane</location>
        <topology evidence="11">Single-pass membrane protein</topology>
    </subcellularLocation>
</comment>
<comment type="caution">
    <text evidence="14">The sequence shown here is derived from an EMBL/GenBank/DDBJ whole genome shotgun (WGS) entry which is preliminary data.</text>
</comment>
<evidence type="ECO:0000256" key="4">
    <source>
        <dbReference type="ARBA" id="ARBA00022679"/>
    </source>
</evidence>
<name>A0ABQ5V8X8_9PROT</name>
<evidence type="ECO:0000256" key="2">
    <source>
        <dbReference type="ARBA" id="ARBA00022519"/>
    </source>
</evidence>
<reference evidence="14" key="2">
    <citation type="submission" date="2023-01" db="EMBL/GenBank/DDBJ databases">
        <title>Draft genome sequence of Algimonas ampicilliniresistens strain NBRC 108219.</title>
        <authorList>
            <person name="Sun Q."/>
            <person name="Mori K."/>
        </authorList>
    </citation>
    <scope>NUCLEOTIDE SEQUENCE</scope>
    <source>
        <strain evidence="14">NBRC 108219</strain>
    </source>
</reference>
<dbReference type="InterPro" id="IPR036950">
    <property type="entry name" value="PBP_transglycosylase"/>
</dbReference>
<evidence type="ECO:0000256" key="12">
    <source>
        <dbReference type="SAM" id="MobiDB-lite"/>
    </source>
</evidence>
<keyword evidence="3 11" id="KW-0328">Glycosyltransferase</keyword>
<dbReference type="InterPro" id="IPR023346">
    <property type="entry name" value="Lysozyme-like_dom_sf"/>
</dbReference>
<dbReference type="EC" id="2.4.99.28" evidence="11"/>
<feature type="region of interest" description="Disordered" evidence="12">
    <location>
        <begin position="1"/>
        <end position="23"/>
    </location>
</feature>
<keyword evidence="4 11" id="KW-0808">Transferase</keyword>
<proteinExistence type="inferred from homology"/>
<dbReference type="InterPro" id="IPR011812">
    <property type="entry name" value="Pep_trsgly"/>
</dbReference>
<comment type="function">
    <text evidence="11">Peptidoglycan polymerase that catalyzes glycan chain elongation from lipid-linked precursors.</text>
</comment>
<dbReference type="HAMAP" id="MF_00766">
    <property type="entry name" value="PGT_MtgA"/>
    <property type="match status" value="1"/>
</dbReference>
<protein>
    <recommendedName>
        <fullName evidence="11">Biosynthetic peptidoglycan transglycosylase</fullName>
        <ecNumber evidence="11">2.4.99.28</ecNumber>
    </recommendedName>
    <alternativeName>
        <fullName evidence="11">Glycan polymerase</fullName>
    </alternativeName>
    <alternativeName>
        <fullName evidence="11">Peptidoglycan glycosyltransferase MtgA</fullName>
        <shortName evidence="11">PGT</shortName>
    </alternativeName>
</protein>
<evidence type="ECO:0000256" key="7">
    <source>
        <dbReference type="ARBA" id="ARBA00022984"/>
    </source>
</evidence>
<evidence type="ECO:0000259" key="13">
    <source>
        <dbReference type="Pfam" id="PF00912"/>
    </source>
</evidence>
<keyword evidence="8 11" id="KW-1133">Transmembrane helix</keyword>
<evidence type="ECO:0000256" key="5">
    <source>
        <dbReference type="ARBA" id="ARBA00022692"/>
    </source>
</evidence>
<keyword evidence="2 11" id="KW-0997">Cell inner membrane</keyword>
<keyword evidence="7 11" id="KW-0573">Peptidoglycan synthesis</keyword>
<sequence>MIDPPPNDNEAKPAKVKREAASSAGGYKQRWQRILARSTIGAGVLFLAVHALGLTFAVMPIQGTLNMMMRPDGTKLRHDWVPLEQISPHLVRAVIAAEDSRFCEHGGIDFDALEEAIEDNQAGGRLRGGSTLTQQTAKNVFLWNGGGYARKAAEAWLALYIDSIWTKRRTMEVYLNIAEWGDGIFGAEAAAQLRFGKSAADLSREDAALLAAVLPSPNKWRVNPPGAYVRGRANTLTQRAQVVENEGLDRCVLK</sequence>
<dbReference type="InterPro" id="IPR001264">
    <property type="entry name" value="Glyco_trans_51"/>
</dbReference>
<dbReference type="RefSeq" id="WP_284389872.1">
    <property type="nucleotide sequence ID" value="NZ_BSNK01000002.1"/>
</dbReference>
<evidence type="ECO:0000313" key="15">
    <source>
        <dbReference type="Proteomes" id="UP001161391"/>
    </source>
</evidence>
<evidence type="ECO:0000256" key="6">
    <source>
        <dbReference type="ARBA" id="ARBA00022960"/>
    </source>
</evidence>
<keyword evidence="15" id="KW-1185">Reference proteome</keyword>
<feature type="transmembrane region" description="Helical" evidence="11">
    <location>
        <begin position="40"/>
        <end position="61"/>
    </location>
</feature>
<keyword evidence="9 11" id="KW-0472">Membrane</keyword>
<dbReference type="SUPFAM" id="SSF53955">
    <property type="entry name" value="Lysozyme-like"/>
    <property type="match status" value="1"/>
</dbReference>
<reference evidence="14" key="1">
    <citation type="journal article" date="2014" name="Int. J. Syst. Evol. Microbiol.">
        <title>Complete genome of a new Firmicutes species belonging to the dominant human colonic microbiota ('Ruminococcus bicirculans') reveals two chromosomes and a selective capacity to utilize plant glucans.</title>
        <authorList>
            <consortium name="NISC Comparative Sequencing Program"/>
            <person name="Wegmann U."/>
            <person name="Louis P."/>
            <person name="Goesmann A."/>
            <person name="Henrissat B."/>
            <person name="Duncan S.H."/>
            <person name="Flint H.J."/>
        </authorList>
    </citation>
    <scope>NUCLEOTIDE SEQUENCE</scope>
    <source>
        <strain evidence="14">NBRC 108219</strain>
    </source>
</reference>
<dbReference type="NCBIfam" id="TIGR02070">
    <property type="entry name" value="mono_pep_trsgly"/>
    <property type="match status" value="1"/>
</dbReference>
<evidence type="ECO:0000313" key="14">
    <source>
        <dbReference type="EMBL" id="GLQ23943.1"/>
    </source>
</evidence>
<dbReference type="Proteomes" id="UP001161391">
    <property type="component" value="Unassembled WGS sequence"/>
</dbReference>
<evidence type="ECO:0000256" key="11">
    <source>
        <dbReference type="HAMAP-Rule" id="MF_00766"/>
    </source>
</evidence>
<feature type="domain" description="Glycosyl transferase family 51" evidence="13">
    <location>
        <begin position="74"/>
        <end position="239"/>
    </location>
</feature>
<evidence type="ECO:0000256" key="8">
    <source>
        <dbReference type="ARBA" id="ARBA00022989"/>
    </source>
</evidence>